<feature type="region of interest" description="Disordered" evidence="1">
    <location>
        <begin position="30"/>
        <end position="56"/>
    </location>
</feature>
<sequence>AWKCFRKREAESVPQPLDLTNRYYENIALRQKSDNTENESQNQTKESVEEPVYEEI</sequence>
<gene>
    <name evidence="2" type="primary">HaOG214830</name>
    <name evidence="2" type="ORF">B5X24_HaOG214830</name>
</gene>
<keyword evidence="3" id="KW-1185">Reference proteome</keyword>
<organism evidence="2 3">
    <name type="scientific">Helicoverpa armigera</name>
    <name type="common">Cotton bollworm</name>
    <name type="synonym">Heliothis armigera</name>
    <dbReference type="NCBI Taxonomy" id="29058"/>
    <lineage>
        <taxon>Eukaryota</taxon>
        <taxon>Metazoa</taxon>
        <taxon>Ecdysozoa</taxon>
        <taxon>Arthropoda</taxon>
        <taxon>Hexapoda</taxon>
        <taxon>Insecta</taxon>
        <taxon>Pterygota</taxon>
        <taxon>Neoptera</taxon>
        <taxon>Endopterygota</taxon>
        <taxon>Lepidoptera</taxon>
        <taxon>Glossata</taxon>
        <taxon>Ditrysia</taxon>
        <taxon>Noctuoidea</taxon>
        <taxon>Noctuidae</taxon>
        <taxon>Heliothinae</taxon>
        <taxon>Helicoverpa</taxon>
    </lineage>
</organism>
<dbReference type="AlphaFoldDB" id="A0A2W1BGM0"/>
<accession>A0A2W1BGM0</accession>
<reference evidence="2 3" key="1">
    <citation type="journal article" date="2017" name="BMC Biol.">
        <title>Genomic innovations, transcriptional plasticity and gene loss underlying the evolution and divergence of two highly polyphagous and invasive Helicoverpa pest species.</title>
        <authorList>
            <person name="Pearce S.L."/>
            <person name="Clarke D.F."/>
            <person name="East P.D."/>
            <person name="Elfekih S."/>
            <person name="Gordon K.H."/>
            <person name="Jermiin L.S."/>
            <person name="McGaughran A."/>
            <person name="Oakeshott J.G."/>
            <person name="Papanikolaou A."/>
            <person name="Perera O.P."/>
            <person name="Rane R.V."/>
            <person name="Richards S."/>
            <person name="Tay W.T."/>
            <person name="Walsh T.K."/>
            <person name="Anderson A."/>
            <person name="Anderson C.J."/>
            <person name="Asgari S."/>
            <person name="Board P.G."/>
            <person name="Bretschneider A."/>
            <person name="Campbell P.M."/>
            <person name="Chertemps T."/>
            <person name="Christeller J.T."/>
            <person name="Coppin C.W."/>
            <person name="Downes S.J."/>
            <person name="Duan G."/>
            <person name="Farnsworth C.A."/>
            <person name="Good R.T."/>
            <person name="Han L.B."/>
            <person name="Han Y.C."/>
            <person name="Hatje K."/>
            <person name="Horne I."/>
            <person name="Huang Y.P."/>
            <person name="Hughes D.S."/>
            <person name="Jacquin-Joly E."/>
            <person name="James W."/>
            <person name="Jhangiani S."/>
            <person name="Kollmar M."/>
            <person name="Kuwar S.S."/>
            <person name="Li S."/>
            <person name="Liu N.Y."/>
            <person name="Maibeche M.T."/>
            <person name="Miller J.R."/>
            <person name="Montagne N."/>
            <person name="Perry T."/>
            <person name="Qu J."/>
            <person name="Song S.V."/>
            <person name="Sutton G.G."/>
            <person name="Vogel H."/>
            <person name="Walenz B.P."/>
            <person name="Xu W."/>
            <person name="Zhang H.J."/>
            <person name="Zou Z."/>
            <person name="Batterham P."/>
            <person name="Edwards O.R."/>
            <person name="Feyereisen R."/>
            <person name="Gibbs R.A."/>
            <person name="Heckel D.G."/>
            <person name="McGrath A."/>
            <person name="Robin C."/>
            <person name="Scherer S.E."/>
            <person name="Worley K.C."/>
            <person name="Wu Y.D."/>
        </authorList>
    </citation>
    <scope>NUCLEOTIDE SEQUENCE [LARGE SCALE GENOMIC DNA]</scope>
    <source>
        <strain evidence="2">Harm_GR_Male_#8</strain>
        <tissue evidence="2">Whole organism</tissue>
    </source>
</reference>
<evidence type="ECO:0000313" key="2">
    <source>
        <dbReference type="EMBL" id="PZC70813.1"/>
    </source>
</evidence>
<evidence type="ECO:0000313" key="3">
    <source>
        <dbReference type="Proteomes" id="UP000249218"/>
    </source>
</evidence>
<name>A0A2W1BGM0_HELAM</name>
<dbReference type="Proteomes" id="UP000249218">
    <property type="component" value="Unassembled WGS sequence"/>
</dbReference>
<proteinExistence type="predicted"/>
<feature type="non-terminal residue" evidence="2">
    <location>
        <position position="1"/>
    </location>
</feature>
<protein>
    <submittedName>
        <fullName evidence="2">Uncharacterized protein</fullName>
    </submittedName>
</protein>
<dbReference type="EMBL" id="KZ150454">
    <property type="protein sequence ID" value="PZC70813.1"/>
    <property type="molecule type" value="Genomic_DNA"/>
</dbReference>
<evidence type="ECO:0000256" key="1">
    <source>
        <dbReference type="SAM" id="MobiDB-lite"/>
    </source>
</evidence>